<dbReference type="Proteomes" id="UP000595437">
    <property type="component" value="Chromosome 2"/>
</dbReference>
<evidence type="ECO:0000313" key="2">
    <source>
        <dbReference type="Proteomes" id="UP000595437"/>
    </source>
</evidence>
<dbReference type="AlphaFoldDB" id="A0A7T8QX40"/>
<dbReference type="EMBL" id="CP045891">
    <property type="protein sequence ID" value="QQP58218.1"/>
    <property type="molecule type" value="Genomic_DNA"/>
</dbReference>
<protein>
    <submittedName>
        <fullName evidence="1">Uncharacterized protein</fullName>
    </submittedName>
</protein>
<name>A0A7T8QX40_CALRO</name>
<keyword evidence="2" id="KW-1185">Reference proteome</keyword>
<evidence type="ECO:0000313" key="1">
    <source>
        <dbReference type="EMBL" id="QQP58218.1"/>
    </source>
</evidence>
<proteinExistence type="predicted"/>
<organism evidence="1 2">
    <name type="scientific">Caligus rogercresseyi</name>
    <name type="common">Sea louse</name>
    <dbReference type="NCBI Taxonomy" id="217165"/>
    <lineage>
        <taxon>Eukaryota</taxon>
        <taxon>Metazoa</taxon>
        <taxon>Ecdysozoa</taxon>
        <taxon>Arthropoda</taxon>
        <taxon>Crustacea</taxon>
        <taxon>Multicrustacea</taxon>
        <taxon>Hexanauplia</taxon>
        <taxon>Copepoda</taxon>
        <taxon>Siphonostomatoida</taxon>
        <taxon>Caligidae</taxon>
        <taxon>Caligus</taxon>
    </lineage>
</organism>
<accession>A0A7T8QX40</accession>
<sequence length="67" mass="8037">MVRHHHQIIILINWYRTLQFCWLTKNFLTNQIYIDDSTNFFHFIVLTTYIVFSRGRKTTISVGLFGG</sequence>
<gene>
    <name evidence="1" type="ORF">FKW44_003462</name>
</gene>
<reference evidence="2" key="1">
    <citation type="submission" date="2021-01" db="EMBL/GenBank/DDBJ databases">
        <title>Caligus Genome Assembly.</title>
        <authorList>
            <person name="Gallardo-Escarate C."/>
        </authorList>
    </citation>
    <scope>NUCLEOTIDE SEQUENCE [LARGE SCALE GENOMIC DNA]</scope>
</reference>